<dbReference type="SUPFAM" id="SSF103647">
    <property type="entry name" value="TSP type-3 repeat"/>
    <property type="match status" value="1"/>
</dbReference>
<name>A0ABR7WCS2_9ACTN</name>
<keyword evidence="3" id="KW-1185">Reference proteome</keyword>
<sequence length="196" mass="20754">MDSAIDYLFGTGDGHTTSWVSAADVDLDGDGTADAVRLDFDGDGRRDDAMWDTDGDGTADVVAIDTDDDGRPDDHYRDNGAGVWGERTEDPSVGESPAGHTPQNPQAAGRVDVPSPRRAPAGSTMDAVVVRSEDLDGDGAADIEMTGDRRAGIPVAHRLYVDDDGDGRFDHVLIDDDGDGVADVSYDSRSPGFDRR</sequence>
<proteinExistence type="predicted"/>
<feature type="region of interest" description="Disordered" evidence="1">
    <location>
        <begin position="65"/>
        <end position="125"/>
    </location>
</feature>
<reference evidence="2 3" key="1">
    <citation type="submission" date="2020-09" db="EMBL/GenBank/DDBJ databases">
        <title>Novel species in genus Gordonia.</title>
        <authorList>
            <person name="Zhang G."/>
        </authorList>
    </citation>
    <scope>NUCLEOTIDE SEQUENCE [LARGE SCALE GENOMIC DNA]</scope>
    <source>
        <strain evidence="2 3">ON-33</strain>
    </source>
</reference>
<feature type="region of interest" description="Disordered" evidence="1">
    <location>
        <begin position="175"/>
        <end position="196"/>
    </location>
</feature>
<evidence type="ECO:0000313" key="2">
    <source>
        <dbReference type="EMBL" id="MBD1320430.1"/>
    </source>
</evidence>
<comment type="caution">
    <text evidence="2">The sequence shown here is derived from an EMBL/GenBank/DDBJ whole genome shotgun (WGS) entry which is preliminary data.</text>
</comment>
<dbReference type="InterPro" id="IPR028974">
    <property type="entry name" value="TSP_type-3_rpt"/>
</dbReference>
<dbReference type="Proteomes" id="UP000602395">
    <property type="component" value="Unassembled WGS sequence"/>
</dbReference>
<gene>
    <name evidence="2" type="ORF">IDF66_12635</name>
</gene>
<organism evidence="2 3">
    <name type="scientific">Gordonia hankookensis</name>
    <dbReference type="NCBI Taxonomy" id="589403"/>
    <lineage>
        <taxon>Bacteria</taxon>
        <taxon>Bacillati</taxon>
        <taxon>Actinomycetota</taxon>
        <taxon>Actinomycetes</taxon>
        <taxon>Mycobacteriales</taxon>
        <taxon>Gordoniaceae</taxon>
        <taxon>Gordonia</taxon>
    </lineage>
</organism>
<accession>A0ABR7WCS2</accession>
<evidence type="ECO:0008006" key="4">
    <source>
        <dbReference type="Google" id="ProtNLM"/>
    </source>
</evidence>
<evidence type="ECO:0000256" key="1">
    <source>
        <dbReference type="SAM" id="MobiDB-lite"/>
    </source>
</evidence>
<protein>
    <recommendedName>
        <fullName evidence="4">Pullulanase</fullName>
    </recommendedName>
</protein>
<evidence type="ECO:0000313" key="3">
    <source>
        <dbReference type="Proteomes" id="UP000602395"/>
    </source>
</evidence>
<dbReference type="EMBL" id="JACWMS010000002">
    <property type="protein sequence ID" value="MBD1320430.1"/>
    <property type="molecule type" value="Genomic_DNA"/>
</dbReference>